<feature type="compositionally biased region" description="Low complexity" evidence="1">
    <location>
        <begin position="56"/>
        <end position="83"/>
    </location>
</feature>
<sequence length="159" mass="18109">MTHYKTIEEAETNPEMHNVELQQLNNNIPCNIEDKNDNKNAHQHAIENEHHYDRISSTPASTLSNSNNNLVSTTNSQQQQQQSPLPPPPPLTSPPQLSLQQQQENLINPINDLLSSSDALTALYYHYYFSQYSLPPQFMLPQQLGGNGNCCKFHQENLR</sequence>
<feature type="region of interest" description="Disordered" evidence="1">
    <location>
        <begin position="51"/>
        <end position="99"/>
    </location>
</feature>
<evidence type="ECO:0000313" key="3">
    <source>
        <dbReference type="WBParaSite" id="scf7180000416263.g207"/>
    </source>
</evidence>
<accession>A0A915NGQ5</accession>
<reference evidence="3" key="1">
    <citation type="submission" date="2022-11" db="UniProtKB">
        <authorList>
            <consortium name="WormBaseParasite"/>
        </authorList>
    </citation>
    <scope>IDENTIFICATION</scope>
</reference>
<dbReference type="AlphaFoldDB" id="A0A915NGQ5"/>
<protein>
    <submittedName>
        <fullName evidence="3">Uncharacterized protein</fullName>
    </submittedName>
</protein>
<dbReference type="WBParaSite" id="scf7180000416263.g207">
    <property type="protein sequence ID" value="scf7180000416263.g207"/>
    <property type="gene ID" value="scf7180000416263.g207"/>
</dbReference>
<evidence type="ECO:0000313" key="2">
    <source>
        <dbReference type="Proteomes" id="UP000887560"/>
    </source>
</evidence>
<proteinExistence type="predicted"/>
<feature type="compositionally biased region" description="Pro residues" evidence="1">
    <location>
        <begin position="84"/>
        <end position="93"/>
    </location>
</feature>
<evidence type="ECO:0000256" key="1">
    <source>
        <dbReference type="SAM" id="MobiDB-lite"/>
    </source>
</evidence>
<keyword evidence="2" id="KW-1185">Reference proteome</keyword>
<name>A0A915NGQ5_9BILA</name>
<organism evidence="2 3">
    <name type="scientific">Meloidogyne floridensis</name>
    <dbReference type="NCBI Taxonomy" id="298350"/>
    <lineage>
        <taxon>Eukaryota</taxon>
        <taxon>Metazoa</taxon>
        <taxon>Ecdysozoa</taxon>
        <taxon>Nematoda</taxon>
        <taxon>Chromadorea</taxon>
        <taxon>Rhabditida</taxon>
        <taxon>Tylenchina</taxon>
        <taxon>Tylenchomorpha</taxon>
        <taxon>Tylenchoidea</taxon>
        <taxon>Meloidogynidae</taxon>
        <taxon>Meloidogyninae</taxon>
        <taxon>Meloidogyne</taxon>
    </lineage>
</organism>
<dbReference type="Proteomes" id="UP000887560">
    <property type="component" value="Unplaced"/>
</dbReference>